<dbReference type="Proteomes" id="UP001211907">
    <property type="component" value="Unassembled WGS sequence"/>
</dbReference>
<evidence type="ECO:0000313" key="2">
    <source>
        <dbReference type="Proteomes" id="UP001211907"/>
    </source>
</evidence>
<evidence type="ECO:0000313" key="1">
    <source>
        <dbReference type="EMBL" id="KAJ3114716.1"/>
    </source>
</evidence>
<keyword evidence="2" id="KW-1185">Reference proteome</keyword>
<comment type="caution">
    <text evidence="1">The sequence shown here is derived from an EMBL/GenBank/DDBJ whole genome shotgun (WGS) entry which is preliminary data.</text>
</comment>
<dbReference type="AlphaFoldDB" id="A0AAD5SXQ2"/>
<name>A0AAD5SXQ2_9FUNG</name>
<protein>
    <submittedName>
        <fullName evidence="1">Uncharacterized protein</fullName>
    </submittedName>
</protein>
<sequence length="581" mass="65556">MSGERERPLTIHVVGAGPSGLSFVTHLLDLFSEKRVKLSNEYVHVTIWDGRLKQVNSTTNWQAVGPNTLLKIPKRTSSLACCQSIVFICEHRKLAGDDTKVAWRSEMDSPPNIRRPQVITIQDQNLELFNDTIRQRFKDLTAQKRMGRVWPTSLNMPIVELEDLLLDVVQHEKYSSFISFRCENFPADYSLDSIDLLVGADGGNSLVRQTYFPPVCVLGVDHALGVAFNIPETHPSINQPLGVCITVSQTRYLVNDLNGRRGFLNIRVSRSEFDQIRQRTTLEEVQTKVPKLFEVIRNGIGLYNIPKEFVSTITPISINMSWSPLRFLLKHNTAVCLIGDAAMRPNLSHWLRGANSGLVAARALALTVERNSRRGRIHDSELPIFGQISDSFVSAISETVGNSDVQLAKMTYSKEKMFFRGDSFTLFEALMGGLISREQIGRSYYITDIPVDQIADAVLNAPPPTSIFRAQHVGGLIYCLRVLKMRDILESMPNWQFKDFTVTDDEIKHAVDRLDWRTLKPTRSMGGSAADPRELLDVLNMEMKLATMTQEEEMVANHASYVPMDNLMKELADDLKVMMQV</sequence>
<dbReference type="InterPro" id="IPR036188">
    <property type="entry name" value="FAD/NAD-bd_sf"/>
</dbReference>
<dbReference type="PRINTS" id="PR00420">
    <property type="entry name" value="RNGMNOXGNASE"/>
</dbReference>
<dbReference type="SUPFAM" id="SSF51905">
    <property type="entry name" value="FAD/NAD(P)-binding domain"/>
    <property type="match status" value="1"/>
</dbReference>
<proteinExistence type="predicted"/>
<dbReference type="Gene3D" id="3.50.50.60">
    <property type="entry name" value="FAD/NAD(P)-binding domain"/>
    <property type="match status" value="1"/>
</dbReference>
<accession>A0AAD5SXQ2</accession>
<organism evidence="1 2">
    <name type="scientific">Physocladia obscura</name>
    <dbReference type="NCBI Taxonomy" id="109957"/>
    <lineage>
        <taxon>Eukaryota</taxon>
        <taxon>Fungi</taxon>
        <taxon>Fungi incertae sedis</taxon>
        <taxon>Chytridiomycota</taxon>
        <taxon>Chytridiomycota incertae sedis</taxon>
        <taxon>Chytridiomycetes</taxon>
        <taxon>Chytridiales</taxon>
        <taxon>Chytriomycetaceae</taxon>
        <taxon>Physocladia</taxon>
    </lineage>
</organism>
<gene>
    <name evidence="1" type="ORF">HK100_001573</name>
</gene>
<dbReference type="EMBL" id="JADGJH010001345">
    <property type="protein sequence ID" value="KAJ3114716.1"/>
    <property type="molecule type" value="Genomic_DNA"/>
</dbReference>
<reference evidence="1" key="1">
    <citation type="submission" date="2020-05" db="EMBL/GenBank/DDBJ databases">
        <title>Phylogenomic resolution of chytrid fungi.</title>
        <authorList>
            <person name="Stajich J.E."/>
            <person name="Amses K."/>
            <person name="Simmons R."/>
            <person name="Seto K."/>
            <person name="Myers J."/>
            <person name="Bonds A."/>
            <person name="Quandt C.A."/>
            <person name="Barry K."/>
            <person name="Liu P."/>
            <person name="Grigoriev I."/>
            <person name="Longcore J.E."/>
            <person name="James T.Y."/>
        </authorList>
    </citation>
    <scope>NUCLEOTIDE SEQUENCE</scope>
    <source>
        <strain evidence="1">JEL0513</strain>
    </source>
</reference>